<evidence type="ECO:0000313" key="6">
    <source>
        <dbReference type="Proteomes" id="UP000265140"/>
    </source>
</evidence>
<dbReference type="GeneID" id="105027530"/>
<evidence type="ECO:0000256" key="1">
    <source>
        <dbReference type="ARBA" id="ARBA00023054"/>
    </source>
</evidence>
<dbReference type="OMA" id="LEDQQCM"/>
<evidence type="ECO:0000256" key="3">
    <source>
        <dbReference type="SAM" id="MobiDB-lite"/>
    </source>
</evidence>
<sequence length="319" mass="36307">METVRLEQQVASAERGVAFLKQEHLAMLTGLQLEIRKLRRRCQELCCELDTRYPDRAKDEKEAELAARCLAAERLLAEQQCMLGVACMKLRQRQARAAALGRSLKQEERHFLDELKRRGHKITSLSRELQRQNFTTTALCQELHAAQLLLYKQSRGEAGQAREEVRAETEDGETGEGETGEGETEEGEREEGVATPLRLYQQNQGEGDENGEDEEEEDEDEEDDEDWLLSPPPPSSPSQLEGRRRVRDEWVRACVPQEVVTSPRRACPMPDPAFFLYPLRQRLLPWNRPIRVQEREGGADRRGGGERVDMGGVDGETAL</sequence>
<dbReference type="Ensembl" id="ENSELUT00000011010.3">
    <property type="protein sequence ID" value="ENSELUP00000005240.1"/>
    <property type="gene ID" value="ENSELUG00000006274.3"/>
</dbReference>
<dbReference type="InterPro" id="IPR039496">
    <property type="entry name" value="CCDC92/74_N"/>
</dbReference>
<proteinExistence type="predicted"/>
<feature type="coiled-coil region" evidence="2">
    <location>
        <begin position="3"/>
        <end position="48"/>
    </location>
</feature>
<dbReference type="GeneTree" id="ENSGT00430000031027"/>
<reference evidence="5" key="3">
    <citation type="submission" date="2025-08" db="UniProtKB">
        <authorList>
            <consortium name="Ensembl"/>
        </authorList>
    </citation>
    <scope>IDENTIFICATION</scope>
</reference>
<dbReference type="Pfam" id="PF14916">
    <property type="entry name" value="CCDC92"/>
    <property type="match status" value="1"/>
</dbReference>
<feature type="domain" description="CCDC92/74 N-terminal" evidence="4">
    <location>
        <begin position="7"/>
        <end position="59"/>
    </location>
</feature>
<name>A0A3P8XL17_ESOLU</name>
<keyword evidence="6" id="KW-1185">Reference proteome</keyword>
<dbReference type="AlphaFoldDB" id="A0A3P8XL17"/>
<reference evidence="6" key="1">
    <citation type="journal article" date="2014" name="PLoS ONE">
        <title>The genome and linkage map of the northern pike (Esox lucius): conserved synteny revealed between the salmonid sister group and the Neoteleostei.</title>
        <authorList>
            <person name="Rondeau E.B."/>
            <person name="Minkley D.R."/>
            <person name="Leong J.S."/>
            <person name="Messmer A.M."/>
            <person name="Jantzen J.R."/>
            <person name="von Schalburg K.R."/>
            <person name="Lemon C."/>
            <person name="Bird N.H."/>
            <person name="Koop B.F."/>
        </authorList>
    </citation>
    <scope>NUCLEOTIDE SEQUENCE</scope>
</reference>
<dbReference type="PANTHER" id="PTHR14882">
    <property type="entry name" value="COILED-COIL DOMAIN-CONTAINING 74A"/>
    <property type="match status" value="1"/>
</dbReference>
<dbReference type="RefSeq" id="XP_010897963.1">
    <property type="nucleotide sequence ID" value="XM_010899661.3"/>
</dbReference>
<evidence type="ECO:0000313" key="5">
    <source>
        <dbReference type="Ensembl" id="ENSELUP00000005240.1"/>
    </source>
</evidence>
<keyword evidence="1 2" id="KW-0175">Coiled coil</keyword>
<protein>
    <recommendedName>
        <fullName evidence="4">CCDC92/74 N-terminal domain-containing protein</fullName>
    </recommendedName>
</protein>
<reference evidence="5" key="4">
    <citation type="submission" date="2025-09" db="UniProtKB">
        <authorList>
            <consortium name="Ensembl"/>
        </authorList>
    </citation>
    <scope>IDENTIFICATION</scope>
</reference>
<evidence type="ECO:0000259" key="4">
    <source>
        <dbReference type="Pfam" id="PF14916"/>
    </source>
</evidence>
<feature type="compositionally biased region" description="Basic and acidic residues" evidence="3">
    <location>
        <begin position="295"/>
        <end position="309"/>
    </location>
</feature>
<reference evidence="5" key="2">
    <citation type="submission" date="2020-02" db="EMBL/GenBank/DDBJ databases">
        <title>Esox lucius (northern pike) genome, fEsoLuc1, primary haplotype.</title>
        <authorList>
            <person name="Myers G."/>
            <person name="Karagic N."/>
            <person name="Meyer A."/>
            <person name="Pippel M."/>
            <person name="Reichard M."/>
            <person name="Winkler S."/>
            <person name="Tracey A."/>
            <person name="Sims Y."/>
            <person name="Howe K."/>
            <person name="Rhie A."/>
            <person name="Formenti G."/>
            <person name="Durbin R."/>
            <person name="Fedrigo O."/>
            <person name="Jarvis E.D."/>
        </authorList>
    </citation>
    <scope>NUCLEOTIDE SEQUENCE [LARGE SCALE GENOMIC DNA]</scope>
</reference>
<dbReference type="InterPro" id="IPR040370">
    <property type="entry name" value="CCDC74A/CCDC74B/CCDC92"/>
</dbReference>
<feature type="region of interest" description="Disordered" evidence="3">
    <location>
        <begin position="295"/>
        <end position="319"/>
    </location>
</feature>
<feature type="compositionally biased region" description="Acidic residues" evidence="3">
    <location>
        <begin position="206"/>
        <end position="227"/>
    </location>
</feature>
<feature type="compositionally biased region" description="Acidic residues" evidence="3">
    <location>
        <begin position="170"/>
        <end position="189"/>
    </location>
</feature>
<dbReference type="Bgee" id="ENSELUG00000006274">
    <property type="expression patterns" value="Expressed in brain and 4 other cell types or tissues"/>
</dbReference>
<dbReference type="OrthoDB" id="2155209at2759"/>
<accession>A0A3P8XL17</accession>
<dbReference type="KEGG" id="els:105027530"/>
<dbReference type="CTD" id="100537081"/>
<organism evidence="5 6">
    <name type="scientific">Esox lucius</name>
    <name type="common">Northern pike</name>
    <dbReference type="NCBI Taxonomy" id="8010"/>
    <lineage>
        <taxon>Eukaryota</taxon>
        <taxon>Metazoa</taxon>
        <taxon>Chordata</taxon>
        <taxon>Craniata</taxon>
        <taxon>Vertebrata</taxon>
        <taxon>Euteleostomi</taxon>
        <taxon>Actinopterygii</taxon>
        <taxon>Neopterygii</taxon>
        <taxon>Teleostei</taxon>
        <taxon>Protacanthopterygii</taxon>
        <taxon>Esociformes</taxon>
        <taxon>Esocidae</taxon>
        <taxon>Esox</taxon>
    </lineage>
</organism>
<dbReference type="InParanoid" id="A0A3P8XL17"/>
<dbReference type="Proteomes" id="UP000265140">
    <property type="component" value="Chromosome 7"/>
</dbReference>
<feature type="region of interest" description="Disordered" evidence="3">
    <location>
        <begin position="159"/>
        <end position="245"/>
    </location>
</feature>
<evidence type="ECO:0000256" key="2">
    <source>
        <dbReference type="SAM" id="Coils"/>
    </source>
</evidence>
<dbReference type="PANTHER" id="PTHR14882:SF3">
    <property type="entry name" value="COILED-COIL DOMAIN CONTAINING 92B"/>
    <property type="match status" value="1"/>
</dbReference>
<feature type="compositionally biased region" description="Basic and acidic residues" evidence="3">
    <location>
        <begin position="160"/>
        <end position="169"/>
    </location>
</feature>